<gene>
    <name evidence="3" type="ORF">A2153_04090</name>
</gene>
<comment type="caution">
    <text evidence="3">The sequence shown here is derived from an EMBL/GenBank/DDBJ whole genome shotgun (WGS) entry which is preliminary data.</text>
</comment>
<reference evidence="3 4" key="1">
    <citation type="journal article" date="2016" name="Nat. Commun.">
        <title>Thousands of microbial genomes shed light on interconnected biogeochemical processes in an aquifer system.</title>
        <authorList>
            <person name="Anantharaman K."/>
            <person name="Brown C.T."/>
            <person name="Hug L.A."/>
            <person name="Sharon I."/>
            <person name="Castelle C.J."/>
            <person name="Probst A.J."/>
            <person name="Thomas B.C."/>
            <person name="Singh A."/>
            <person name="Wilkins M.J."/>
            <person name="Karaoz U."/>
            <person name="Brodie E.L."/>
            <person name="Williams K.H."/>
            <person name="Hubbard S.S."/>
            <person name="Banfield J.F."/>
        </authorList>
    </citation>
    <scope>NUCLEOTIDE SEQUENCE [LARGE SCALE GENOMIC DNA]</scope>
</reference>
<evidence type="ECO:0000256" key="1">
    <source>
        <dbReference type="SAM" id="Phobius"/>
    </source>
</evidence>
<name>A0A1F5YF96_9BACT</name>
<feature type="transmembrane region" description="Helical" evidence="1">
    <location>
        <begin position="6"/>
        <end position="29"/>
    </location>
</feature>
<evidence type="ECO:0000313" key="4">
    <source>
        <dbReference type="Proteomes" id="UP000177396"/>
    </source>
</evidence>
<dbReference type="AlphaFoldDB" id="A0A1F5YF96"/>
<accession>A0A1F5YF96</accession>
<dbReference type="InterPro" id="IPR023346">
    <property type="entry name" value="Lysozyme-like_dom_sf"/>
</dbReference>
<proteinExistence type="predicted"/>
<dbReference type="Pfam" id="PF01464">
    <property type="entry name" value="SLT"/>
    <property type="match status" value="1"/>
</dbReference>
<evidence type="ECO:0000259" key="2">
    <source>
        <dbReference type="Pfam" id="PF01464"/>
    </source>
</evidence>
<organism evidence="3 4">
    <name type="scientific">Candidatus Gottesmanbacteria bacterium RBG_16_38_7b</name>
    <dbReference type="NCBI Taxonomy" id="1798372"/>
    <lineage>
        <taxon>Bacteria</taxon>
        <taxon>Candidatus Gottesmaniibacteriota</taxon>
    </lineage>
</organism>
<dbReference type="Proteomes" id="UP000177396">
    <property type="component" value="Unassembled WGS sequence"/>
</dbReference>
<evidence type="ECO:0000313" key="3">
    <source>
        <dbReference type="EMBL" id="OGF98646.1"/>
    </source>
</evidence>
<dbReference type="EMBL" id="MFJB01000092">
    <property type="protein sequence ID" value="OGF98646.1"/>
    <property type="molecule type" value="Genomic_DNA"/>
</dbReference>
<protein>
    <recommendedName>
        <fullName evidence="2">Transglycosylase SLT domain-containing protein</fullName>
    </recommendedName>
</protein>
<feature type="domain" description="Transglycosylase SLT" evidence="2">
    <location>
        <begin position="88"/>
        <end position="159"/>
    </location>
</feature>
<keyword evidence="1" id="KW-0472">Membrane</keyword>
<keyword evidence="1" id="KW-1133">Transmembrane helix</keyword>
<dbReference type="Gene3D" id="1.10.530.10">
    <property type="match status" value="1"/>
</dbReference>
<keyword evidence="1" id="KW-0812">Transmembrane</keyword>
<dbReference type="InterPro" id="IPR008258">
    <property type="entry name" value="Transglycosylase_SLT_dom_1"/>
</dbReference>
<sequence>MRLKFYTFAVIITLFAYIFLVQSIIVGNFRKIISQTTSLNVKNLTSQRYDLEYIVISETPIPTRTPTPTPTPTITPTPKLIPSQLDSIFEKYAKENSVDKNLLKKIALCESGLNPQARNGPYGGLYQFTTSAWISVRRLMNSDPNPDLRFNIEEAVRTASFKISVGGENIWPNCRN</sequence>
<dbReference type="SUPFAM" id="SSF53955">
    <property type="entry name" value="Lysozyme-like"/>
    <property type="match status" value="1"/>
</dbReference>